<dbReference type="HAMAP" id="MF_01805">
    <property type="entry name" value="ScpA"/>
    <property type="match status" value="1"/>
</dbReference>
<organism evidence="1">
    <name type="scientific">marine metagenome</name>
    <dbReference type="NCBI Taxonomy" id="408172"/>
    <lineage>
        <taxon>unclassified sequences</taxon>
        <taxon>metagenomes</taxon>
        <taxon>ecological metagenomes</taxon>
    </lineage>
</organism>
<evidence type="ECO:0008006" key="2">
    <source>
        <dbReference type="Google" id="ProtNLM"/>
    </source>
</evidence>
<protein>
    <recommendedName>
        <fullName evidence="2">Segregation and condensation protein A</fullName>
    </recommendedName>
</protein>
<accession>A0A381N1E0</accession>
<gene>
    <name evidence="1" type="ORF">METZ01_LOCUS317</name>
</gene>
<dbReference type="Gene3D" id="6.10.250.2410">
    <property type="match status" value="1"/>
</dbReference>
<evidence type="ECO:0000313" key="1">
    <source>
        <dbReference type="EMBL" id="SUZ47463.1"/>
    </source>
</evidence>
<sequence>MTESKVPHQEEIVLATVQGKEVTSLPEDLYVPPNSLKIFLDTFAGPLDLLLYLIRKQNLDVLDIDVAKITEQYISYIDLMEALQIDLAGDYLVMAAYLAELKSRMLLPRPKENEEEEDPRAELMRRLQEYQRFKEAAAKIDLIPRLNRDFYLAGAKLPEFEAITPIAELPMEELTFALAEVMRRVDQSKAHLINFEQLSTRERMIEILERMRNETFIEFSSLFNNEEGRMGVVVTFLAVLELLKDSLIEIVQSEEFGPIHIRGIEEVH</sequence>
<proteinExistence type="inferred from homology"/>
<dbReference type="EMBL" id="UINC01000018">
    <property type="protein sequence ID" value="SUZ47463.1"/>
    <property type="molecule type" value="Genomic_DNA"/>
</dbReference>
<dbReference type="AlphaFoldDB" id="A0A381N1E0"/>
<dbReference type="InterPro" id="IPR023093">
    <property type="entry name" value="ScpA-like_C"/>
</dbReference>
<dbReference type="PANTHER" id="PTHR33969:SF2">
    <property type="entry name" value="SEGREGATION AND CONDENSATION PROTEIN A"/>
    <property type="match status" value="1"/>
</dbReference>
<dbReference type="InterPro" id="IPR003768">
    <property type="entry name" value="ScpA"/>
</dbReference>
<reference evidence="1" key="1">
    <citation type="submission" date="2018-05" db="EMBL/GenBank/DDBJ databases">
        <authorList>
            <person name="Lanie J.A."/>
            <person name="Ng W.-L."/>
            <person name="Kazmierczak K.M."/>
            <person name="Andrzejewski T.M."/>
            <person name="Davidsen T.M."/>
            <person name="Wayne K.J."/>
            <person name="Tettelin H."/>
            <person name="Glass J.I."/>
            <person name="Rusch D."/>
            <person name="Podicherti R."/>
            <person name="Tsui H.-C.T."/>
            <person name="Winkler M.E."/>
        </authorList>
    </citation>
    <scope>NUCLEOTIDE SEQUENCE</scope>
</reference>
<name>A0A381N1E0_9ZZZZ</name>
<dbReference type="Gene3D" id="1.10.10.580">
    <property type="entry name" value="Structural maintenance of chromosome 1. Chain E"/>
    <property type="match status" value="1"/>
</dbReference>
<dbReference type="PANTHER" id="PTHR33969">
    <property type="entry name" value="SEGREGATION AND CONDENSATION PROTEIN A"/>
    <property type="match status" value="1"/>
</dbReference>
<dbReference type="Pfam" id="PF02616">
    <property type="entry name" value="SMC_ScpA"/>
    <property type="match status" value="1"/>
</dbReference>